<dbReference type="InterPro" id="IPR006860">
    <property type="entry name" value="FecR"/>
</dbReference>
<name>A0A1Y1S0W1_9SPIO</name>
<keyword evidence="1" id="KW-0472">Membrane</keyword>
<feature type="transmembrane region" description="Helical" evidence="1">
    <location>
        <begin position="7"/>
        <end position="29"/>
    </location>
</feature>
<sequence>MRVKICVYSLVLMFISITIIAESWMIAYIEGETHIHRGSTQEIADFGSRLQPGDTVSTGAASLAILESSRGSKIKMKENTRLRLDSLEENVKVHLQRGGVFSRIVRLLKDSFTVTTPSVAAGVRGTEFFIAYGLVIEDEADIWLCVNEGSVAVRSAQQEVLVQAGEGVNIINGSRITEPRFYPWTRGLNWNTDPEAGNVRDTTDLIALYYDLLDIDYD</sequence>
<evidence type="ECO:0000256" key="1">
    <source>
        <dbReference type="SAM" id="Phobius"/>
    </source>
</evidence>
<dbReference type="RefSeq" id="WP_083048794.1">
    <property type="nucleotide sequence ID" value="NZ_MWQY01000004.1"/>
</dbReference>
<dbReference type="PANTHER" id="PTHR38731:SF1">
    <property type="entry name" value="FECR PROTEIN DOMAIN-CONTAINING PROTEIN"/>
    <property type="match status" value="1"/>
</dbReference>
<dbReference type="OrthoDB" id="369729at2"/>
<gene>
    <name evidence="3" type="ORF">B4O97_04715</name>
</gene>
<dbReference type="PANTHER" id="PTHR38731">
    <property type="entry name" value="LIPL45-RELATED LIPOPROTEIN-RELATED"/>
    <property type="match status" value="1"/>
</dbReference>
<comment type="caution">
    <text evidence="3">The sequence shown here is derived from an EMBL/GenBank/DDBJ whole genome shotgun (WGS) entry which is preliminary data.</text>
</comment>
<evidence type="ECO:0000259" key="2">
    <source>
        <dbReference type="Pfam" id="PF04773"/>
    </source>
</evidence>
<evidence type="ECO:0000313" key="3">
    <source>
        <dbReference type="EMBL" id="ORC36930.1"/>
    </source>
</evidence>
<dbReference type="Gene3D" id="2.60.120.1440">
    <property type="match status" value="1"/>
</dbReference>
<keyword evidence="1" id="KW-1133">Transmembrane helix</keyword>
<dbReference type="Pfam" id="PF04773">
    <property type="entry name" value="FecR"/>
    <property type="match status" value="1"/>
</dbReference>
<keyword evidence="4" id="KW-1185">Reference proteome</keyword>
<feature type="domain" description="FecR protein" evidence="2">
    <location>
        <begin position="54"/>
        <end position="151"/>
    </location>
</feature>
<protein>
    <recommendedName>
        <fullName evidence="2">FecR protein domain-containing protein</fullName>
    </recommendedName>
</protein>
<proteinExistence type="predicted"/>
<reference evidence="3 4" key="1">
    <citation type="submission" date="2017-03" db="EMBL/GenBank/DDBJ databases">
        <title>Draft Genome sequence of Marispirochaeta sp. strain JC444.</title>
        <authorList>
            <person name="Shivani Y."/>
            <person name="Subhash Y."/>
            <person name="Sasikala C."/>
            <person name="Ramana C."/>
        </authorList>
    </citation>
    <scope>NUCLEOTIDE SEQUENCE [LARGE SCALE GENOMIC DNA]</scope>
    <source>
        <strain evidence="3 4">JC444</strain>
    </source>
</reference>
<dbReference type="STRING" id="1963862.B4O97_04715"/>
<dbReference type="Proteomes" id="UP000192343">
    <property type="component" value="Unassembled WGS sequence"/>
</dbReference>
<dbReference type="EMBL" id="MWQY01000004">
    <property type="protein sequence ID" value="ORC36930.1"/>
    <property type="molecule type" value="Genomic_DNA"/>
</dbReference>
<evidence type="ECO:0000313" key="4">
    <source>
        <dbReference type="Proteomes" id="UP000192343"/>
    </source>
</evidence>
<keyword evidence="1" id="KW-0812">Transmembrane</keyword>
<dbReference type="AlphaFoldDB" id="A0A1Y1S0W1"/>
<organism evidence="3 4">
    <name type="scientific">Marispirochaeta aestuarii</name>
    <dbReference type="NCBI Taxonomy" id="1963862"/>
    <lineage>
        <taxon>Bacteria</taxon>
        <taxon>Pseudomonadati</taxon>
        <taxon>Spirochaetota</taxon>
        <taxon>Spirochaetia</taxon>
        <taxon>Spirochaetales</taxon>
        <taxon>Spirochaetaceae</taxon>
        <taxon>Marispirochaeta</taxon>
    </lineage>
</organism>
<accession>A0A1Y1S0W1</accession>